<sequence>MSMTWVQERVKAARNEKGMTLIELLAVIVILGIIIGIASVVIIGQFDKARDGSDATSEKILIEAAERYVLEKNLNVPDTGTLEVQVKEMLNAGYLKTEPKKSKENKPYTKVVISRESGNTAKLNFTVE</sequence>
<evidence type="ECO:0000313" key="4">
    <source>
        <dbReference type="EMBL" id="MCE5168145.1"/>
    </source>
</evidence>
<keyword evidence="3" id="KW-0472">Membrane</keyword>
<dbReference type="Pfam" id="PF07963">
    <property type="entry name" value="N_methyl"/>
    <property type="match status" value="1"/>
</dbReference>
<evidence type="ECO:0000256" key="1">
    <source>
        <dbReference type="ARBA" id="ARBA00004241"/>
    </source>
</evidence>
<dbReference type="Proteomes" id="UP001199916">
    <property type="component" value="Unassembled WGS sequence"/>
</dbReference>
<keyword evidence="3" id="KW-1133">Transmembrane helix</keyword>
<feature type="transmembrane region" description="Helical" evidence="3">
    <location>
        <begin position="21"/>
        <end position="43"/>
    </location>
</feature>
<evidence type="ECO:0000256" key="2">
    <source>
        <dbReference type="ARBA" id="ARBA00023287"/>
    </source>
</evidence>
<dbReference type="Gene3D" id="3.30.700.10">
    <property type="entry name" value="Glycoprotein, Type 4 Pilin"/>
    <property type="match status" value="1"/>
</dbReference>
<dbReference type="RefSeq" id="WP_233695475.1">
    <property type="nucleotide sequence ID" value="NZ_JAJNBZ010000001.1"/>
</dbReference>
<dbReference type="NCBIfam" id="TIGR02532">
    <property type="entry name" value="IV_pilin_GFxxxE"/>
    <property type="match status" value="1"/>
</dbReference>
<dbReference type="InterPro" id="IPR045584">
    <property type="entry name" value="Pilin-like"/>
</dbReference>
<accession>A0ABS8YCB9</accession>
<keyword evidence="2" id="KW-0178">Competence</keyword>
<keyword evidence="5" id="KW-1185">Reference proteome</keyword>
<organism evidence="4 5">
    <name type="scientific">Paenibacillus profundus</name>
    <dbReference type="NCBI Taxonomy" id="1173085"/>
    <lineage>
        <taxon>Bacteria</taxon>
        <taxon>Bacillati</taxon>
        <taxon>Bacillota</taxon>
        <taxon>Bacilli</taxon>
        <taxon>Bacillales</taxon>
        <taxon>Paenibacillaceae</taxon>
        <taxon>Paenibacillus</taxon>
    </lineage>
</organism>
<name>A0ABS8YCB9_9BACL</name>
<protein>
    <submittedName>
        <fullName evidence="4">Prepilin-type N-terminal cleavage/methylation domain-containing protein</fullName>
    </submittedName>
</protein>
<dbReference type="InterPro" id="IPR012902">
    <property type="entry name" value="N_methyl_site"/>
</dbReference>
<dbReference type="PROSITE" id="PS00409">
    <property type="entry name" value="PROKAR_NTER_METHYL"/>
    <property type="match status" value="1"/>
</dbReference>
<dbReference type="SUPFAM" id="SSF54523">
    <property type="entry name" value="Pili subunits"/>
    <property type="match status" value="1"/>
</dbReference>
<proteinExistence type="predicted"/>
<evidence type="ECO:0000313" key="5">
    <source>
        <dbReference type="Proteomes" id="UP001199916"/>
    </source>
</evidence>
<dbReference type="EMBL" id="JAJNBZ010000001">
    <property type="protein sequence ID" value="MCE5168145.1"/>
    <property type="molecule type" value="Genomic_DNA"/>
</dbReference>
<gene>
    <name evidence="4" type="ORF">LQV63_02265</name>
</gene>
<reference evidence="4 5" key="1">
    <citation type="submission" date="2021-11" db="EMBL/GenBank/DDBJ databases">
        <title>Draft genome sequence of Paenibacillus profundus YoMME, a new Gram-positive bacteria with exoelectrogenic properties.</title>
        <authorList>
            <person name="Hubenova Y."/>
            <person name="Hubenova E."/>
            <person name="Manasiev Y."/>
            <person name="Peykov S."/>
            <person name="Mitov M."/>
        </authorList>
    </citation>
    <scope>NUCLEOTIDE SEQUENCE [LARGE SCALE GENOMIC DNA]</scope>
    <source>
        <strain evidence="4 5">YoMME</strain>
    </source>
</reference>
<evidence type="ECO:0000256" key="3">
    <source>
        <dbReference type="SAM" id="Phobius"/>
    </source>
</evidence>
<comment type="subcellular location">
    <subcellularLocation>
        <location evidence="1">Cell surface</location>
    </subcellularLocation>
</comment>
<keyword evidence="3" id="KW-0812">Transmembrane</keyword>
<comment type="caution">
    <text evidence="4">The sequence shown here is derived from an EMBL/GenBank/DDBJ whole genome shotgun (WGS) entry which is preliminary data.</text>
</comment>